<keyword evidence="9" id="KW-0119">Carbohydrate metabolism</keyword>
<evidence type="ECO:0000313" key="14">
    <source>
        <dbReference type="EMBL" id="OAA65146.1"/>
    </source>
</evidence>
<dbReference type="EC" id="3.2.1.14" evidence="4"/>
<dbReference type="PROSITE" id="PS01095">
    <property type="entry name" value="GH18_1"/>
    <property type="match status" value="1"/>
</dbReference>
<evidence type="ECO:0000313" key="15">
    <source>
        <dbReference type="Proteomes" id="UP000076881"/>
    </source>
</evidence>
<accession>A0A167XM25</accession>
<dbReference type="PANTHER" id="PTHR11177">
    <property type="entry name" value="CHITINASE"/>
    <property type="match status" value="1"/>
</dbReference>
<evidence type="ECO:0000256" key="12">
    <source>
        <dbReference type="RuleBase" id="RU000489"/>
    </source>
</evidence>
<reference evidence="14 15" key="1">
    <citation type="journal article" date="2016" name="Genome Biol. Evol.">
        <title>Divergent and convergent evolution of fungal pathogenicity.</title>
        <authorList>
            <person name="Shang Y."/>
            <person name="Xiao G."/>
            <person name="Zheng P."/>
            <person name="Cen K."/>
            <person name="Zhan S."/>
            <person name="Wang C."/>
        </authorList>
    </citation>
    <scope>NUCLEOTIDE SEQUENCE [LARGE SCALE GENOMIC DNA]</scope>
    <source>
        <strain evidence="14 15">RCEF 1005</strain>
    </source>
</reference>
<dbReference type="GO" id="GO:0006032">
    <property type="term" value="P:chitin catabolic process"/>
    <property type="evidence" value="ECO:0007669"/>
    <property type="project" value="UniProtKB-KW"/>
</dbReference>
<keyword evidence="10 12" id="KW-0326">Glycosidase</keyword>
<sequence>MCLSFSGGDFSMGIYGRNFQPSNLPVSALSHVYYAFMNIHANGTVFSGDTYADLEKHYPGDSWNDPGANAYGCVNQLYQLKKKNRHLKSILSIGGATWSANYPAAASSDATRKAFSQSAVGFMKDWGFDGIDIDWEYPASEAEANDLTLLLQALRQELDMYSTQHGSGHHFLLSMAAPANPVHISKLNIKEISHIVDYINLMAYDYSGSWDKVTGYVANIGFKSTNMNATRFATETALKAYVDGGAPVSKIVLGLPTYGRAFEQTDGIGMPFTGIGQGIWEEGVWDYKVLPKQNAHVFCDYEVRGCYSFDPKAKELISFDTSQIVSSKVAWLRREGLAGSIFWEASGDRSDEDSLIATSYHALSAIDDSSNQLEYPDSMYDNIRAA</sequence>
<evidence type="ECO:0000256" key="7">
    <source>
        <dbReference type="ARBA" id="ARBA00022801"/>
    </source>
</evidence>
<keyword evidence="8" id="KW-0146">Chitin degradation</keyword>
<keyword evidence="6" id="KW-0732">Signal</keyword>
<dbReference type="CDD" id="cd06548">
    <property type="entry name" value="GH18_chitinase"/>
    <property type="match status" value="1"/>
</dbReference>
<dbReference type="Proteomes" id="UP000076881">
    <property type="component" value="Unassembled WGS sequence"/>
</dbReference>
<dbReference type="OrthoDB" id="76388at2759"/>
<evidence type="ECO:0000256" key="6">
    <source>
        <dbReference type="ARBA" id="ARBA00022729"/>
    </source>
</evidence>
<dbReference type="PANTHER" id="PTHR11177:SF317">
    <property type="entry name" value="CHITINASE 12-RELATED"/>
    <property type="match status" value="1"/>
</dbReference>
<dbReference type="SUPFAM" id="SSF54556">
    <property type="entry name" value="Chitinase insertion domain"/>
    <property type="match status" value="1"/>
</dbReference>
<keyword evidence="7 12" id="KW-0378">Hydrolase</keyword>
<dbReference type="AlphaFoldDB" id="A0A167XM25"/>
<dbReference type="Pfam" id="PF00704">
    <property type="entry name" value="Glyco_hydro_18"/>
    <property type="match status" value="1"/>
</dbReference>
<evidence type="ECO:0000256" key="10">
    <source>
        <dbReference type="ARBA" id="ARBA00023295"/>
    </source>
</evidence>
<gene>
    <name evidence="14" type="ORF">LEL_10593</name>
</gene>
<dbReference type="InterPro" id="IPR017853">
    <property type="entry name" value="GH"/>
</dbReference>
<dbReference type="InterPro" id="IPR001223">
    <property type="entry name" value="Glyco_hydro18_cat"/>
</dbReference>
<dbReference type="InterPro" id="IPR050314">
    <property type="entry name" value="Glycosyl_Hydrlase_18"/>
</dbReference>
<dbReference type="Gene3D" id="3.10.50.10">
    <property type="match status" value="1"/>
</dbReference>
<dbReference type="GO" id="GO:0008061">
    <property type="term" value="F:chitin binding"/>
    <property type="evidence" value="ECO:0007669"/>
    <property type="project" value="InterPro"/>
</dbReference>
<keyword evidence="5" id="KW-0964">Secreted</keyword>
<dbReference type="Gene3D" id="3.20.20.80">
    <property type="entry name" value="Glycosidases"/>
    <property type="match status" value="1"/>
</dbReference>
<dbReference type="EMBL" id="AZHF01000014">
    <property type="protein sequence ID" value="OAA65146.1"/>
    <property type="molecule type" value="Genomic_DNA"/>
</dbReference>
<dbReference type="FunFam" id="3.20.20.80:FF:000075">
    <property type="entry name" value="Sporulation-specific chitinase"/>
    <property type="match status" value="1"/>
</dbReference>
<evidence type="ECO:0000256" key="11">
    <source>
        <dbReference type="ARBA" id="ARBA00023326"/>
    </source>
</evidence>
<evidence type="ECO:0000256" key="4">
    <source>
        <dbReference type="ARBA" id="ARBA00012729"/>
    </source>
</evidence>
<evidence type="ECO:0000256" key="3">
    <source>
        <dbReference type="ARBA" id="ARBA00008682"/>
    </source>
</evidence>
<evidence type="ECO:0000256" key="9">
    <source>
        <dbReference type="ARBA" id="ARBA00023277"/>
    </source>
</evidence>
<evidence type="ECO:0000256" key="5">
    <source>
        <dbReference type="ARBA" id="ARBA00022525"/>
    </source>
</evidence>
<dbReference type="InterPro" id="IPR029070">
    <property type="entry name" value="Chitinase_insertion_sf"/>
</dbReference>
<dbReference type="InterPro" id="IPR001579">
    <property type="entry name" value="Glyco_hydro_18_chit_AS"/>
</dbReference>
<evidence type="ECO:0000256" key="1">
    <source>
        <dbReference type="ARBA" id="ARBA00000822"/>
    </source>
</evidence>
<dbReference type="SMART" id="SM00636">
    <property type="entry name" value="Glyco_18"/>
    <property type="match status" value="1"/>
</dbReference>
<keyword evidence="11" id="KW-0624">Polysaccharide degradation</keyword>
<proteinExistence type="inferred from homology"/>
<comment type="subcellular location">
    <subcellularLocation>
        <location evidence="2">Secreted</location>
    </subcellularLocation>
</comment>
<dbReference type="FunFam" id="3.10.50.10:FF:000005">
    <property type="entry name" value="Endochitinase B1"/>
    <property type="match status" value="1"/>
</dbReference>
<comment type="similarity">
    <text evidence="3">Belongs to the glycosyl hydrolase 18 family. Chitinase class V subfamily.</text>
</comment>
<feature type="domain" description="GH18" evidence="13">
    <location>
        <begin position="1"/>
        <end position="366"/>
    </location>
</feature>
<keyword evidence="15" id="KW-1185">Reference proteome</keyword>
<name>A0A167XM25_CORDF</name>
<protein>
    <recommendedName>
        <fullName evidence="4">chitinase</fullName>
        <ecNumber evidence="4">3.2.1.14</ecNumber>
    </recommendedName>
</protein>
<dbReference type="InterPro" id="IPR011583">
    <property type="entry name" value="Chitinase_II/V-like_cat"/>
</dbReference>
<dbReference type="PROSITE" id="PS51910">
    <property type="entry name" value="GH18_2"/>
    <property type="match status" value="1"/>
</dbReference>
<dbReference type="GO" id="GO:0005576">
    <property type="term" value="C:extracellular region"/>
    <property type="evidence" value="ECO:0007669"/>
    <property type="project" value="UniProtKB-SubCell"/>
</dbReference>
<dbReference type="GO" id="GO:0008843">
    <property type="term" value="F:endochitinase activity"/>
    <property type="evidence" value="ECO:0007669"/>
    <property type="project" value="UniProtKB-EC"/>
</dbReference>
<evidence type="ECO:0000256" key="2">
    <source>
        <dbReference type="ARBA" id="ARBA00004613"/>
    </source>
</evidence>
<dbReference type="STRING" id="1081108.A0A167XM25"/>
<dbReference type="SUPFAM" id="SSF51445">
    <property type="entry name" value="(Trans)glycosidases"/>
    <property type="match status" value="1"/>
</dbReference>
<comment type="catalytic activity">
    <reaction evidence="1">
        <text>Random endo-hydrolysis of N-acetyl-beta-D-glucosaminide (1-&gt;4)-beta-linkages in chitin and chitodextrins.</text>
        <dbReference type="EC" id="3.2.1.14"/>
    </reaction>
</comment>
<comment type="caution">
    <text evidence="14">The sequence shown here is derived from an EMBL/GenBank/DDBJ whole genome shotgun (WGS) entry which is preliminary data.</text>
</comment>
<evidence type="ECO:0000256" key="8">
    <source>
        <dbReference type="ARBA" id="ARBA00023024"/>
    </source>
</evidence>
<evidence type="ECO:0000259" key="13">
    <source>
        <dbReference type="PROSITE" id="PS51910"/>
    </source>
</evidence>
<organism evidence="14 15">
    <name type="scientific">Akanthomyces lecanii RCEF 1005</name>
    <dbReference type="NCBI Taxonomy" id="1081108"/>
    <lineage>
        <taxon>Eukaryota</taxon>
        <taxon>Fungi</taxon>
        <taxon>Dikarya</taxon>
        <taxon>Ascomycota</taxon>
        <taxon>Pezizomycotina</taxon>
        <taxon>Sordariomycetes</taxon>
        <taxon>Hypocreomycetidae</taxon>
        <taxon>Hypocreales</taxon>
        <taxon>Cordycipitaceae</taxon>
        <taxon>Akanthomyces</taxon>
        <taxon>Cordyceps confragosa</taxon>
    </lineage>
</organism>
<dbReference type="GO" id="GO:0000272">
    <property type="term" value="P:polysaccharide catabolic process"/>
    <property type="evidence" value="ECO:0007669"/>
    <property type="project" value="UniProtKB-KW"/>
</dbReference>